<proteinExistence type="predicted"/>
<evidence type="ECO:0000313" key="3">
    <source>
        <dbReference type="Proteomes" id="UP000094008"/>
    </source>
</evidence>
<dbReference type="Pfam" id="PF00326">
    <property type="entry name" value="Peptidase_S9"/>
    <property type="match status" value="1"/>
</dbReference>
<evidence type="ECO:0000259" key="1">
    <source>
        <dbReference type="Pfam" id="PF00326"/>
    </source>
</evidence>
<dbReference type="GO" id="GO:0006508">
    <property type="term" value="P:proteolysis"/>
    <property type="evidence" value="ECO:0007669"/>
    <property type="project" value="InterPro"/>
</dbReference>
<dbReference type="EMBL" id="LZSY01000196">
    <property type="protein sequence ID" value="OBB80141.1"/>
    <property type="molecule type" value="Genomic_DNA"/>
</dbReference>
<sequence>MTESVQYAPARSADVFGDRTAPTLVLWHGMQTDARAAVRPIAELVARRGFGVVVPDWDSHAPDGGRSDLLRSVEFAHSWAVEPDHLALAGWSLGGTAAAGLTIHAARFGAAISHTVCLAGAFMATDPISGEQLASSLSADRVGASFTLLHGVGDDVVPVSVSRTFAAELEKVGWPVTLVELPADHATIAGTRYDASRDQYVPAEDAETLRTAGLVADHIAAALLHP</sequence>
<dbReference type="Proteomes" id="UP000094008">
    <property type="component" value="Unassembled WGS sequence"/>
</dbReference>
<organism evidence="2 3">
    <name type="scientific">Mycolicibacterium peregrinum</name>
    <name type="common">Mycobacterium peregrinum</name>
    <dbReference type="NCBI Taxonomy" id="43304"/>
    <lineage>
        <taxon>Bacteria</taxon>
        <taxon>Bacillati</taxon>
        <taxon>Actinomycetota</taxon>
        <taxon>Actinomycetes</taxon>
        <taxon>Mycobacteriales</taxon>
        <taxon>Mycobacteriaceae</taxon>
        <taxon>Mycolicibacterium</taxon>
    </lineage>
</organism>
<name>A0A1A1ZEV2_MYCPR</name>
<evidence type="ECO:0000313" key="2">
    <source>
        <dbReference type="EMBL" id="OBB80141.1"/>
    </source>
</evidence>
<feature type="domain" description="Peptidase S9 prolyl oligopeptidase catalytic" evidence="1">
    <location>
        <begin position="76"/>
        <end position="185"/>
    </location>
</feature>
<reference evidence="3" key="1">
    <citation type="submission" date="2016-06" db="EMBL/GenBank/DDBJ databases">
        <authorList>
            <person name="Sutton G."/>
            <person name="Brinkac L."/>
            <person name="Sanka R."/>
            <person name="Adams M."/>
            <person name="Lau E."/>
            <person name="Mehaffy C."/>
            <person name="Tameris M."/>
            <person name="Hatherill M."/>
            <person name="Hanekom W."/>
            <person name="Mahomed H."/>
            <person name="Mcshane H."/>
        </authorList>
    </citation>
    <scope>NUCLEOTIDE SEQUENCE [LARGE SCALE GENOMIC DNA]</scope>
    <source>
        <strain evidence="3">852002-10433_SCH5171157</strain>
    </source>
</reference>
<comment type="caution">
    <text evidence="2">The sequence shown here is derived from an EMBL/GenBank/DDBJ whole genome shotgun (WGS) entry which is preliminary data.</text>
</comment>
<dbReference type="Gene3D" id="3.40.50.1820">
    <property type="entry name" value="alpha/beta hydrolase"/>
    <property type="match status" value="1"/>
</dbReference>
<dbReference type="RefSeq" id="WP_064887752.1">
    <property type="nucleotide sequence ID" value="NZ_LZIB01000024.1"/>
</dbReference>
<accession>A0A1A1ZEV2</accession>
<gene>
    <name evidence="2" type="ORF">A5779_00765</name>
</gene>
<dbReference type="InterPro" id="IPR029058">
    <property type="entry name" value="AB_hydrolase_fold"/>
</dbReference>
<protein>
    <submittedName>
        <fullName evidence="2">Esterase</fullName>
    </submittedName>
</protein>
<dbReference type="SUPFAM" id="SSF53474">
    <property type="entry name" value="alpha/beta-Hydrolases"/>
    <property type="match status" value="1"/>
</dbReference>
<dbReference type="InterPro" id="IPR001375">
    <property type="entry name" value="Peptidase_S9_cat"/>
</dbReference>
<dbReference type="AlphaFoldDB" id="A0A1A1ZEV2"/>
<dbReference type="GO" id="GO:0008236">
    <property type="term" value="F:serine-type peptidase activity"/>
    <property type="evidence" value="ECO:0007669"/>
    <property type="project" value="InterPro"/>
</dbReference>